<organism evidence="2">
    <name type="scientific">marine sediment metagenome</name>
    <dbReference type="NCBI Taxonomy" id="412755"/>
    <lineage>
        <taxon>unclassified sequences</taxon>
        <taxon>metagenomes</taxon>
        <taxon>ecological metagenomes</taxon>
    </lineage>
</organism>
<feature type="non-terminal residue" evidence="2">
    <location>
        <position position="1"/>
    </location>
</feature>
<name>X0VCK9_9ZZZZ</name>
<dbReference type="InterPro" id="IPR002586">
    <property type="entry name" value="CobQ/CobB/MinD/ParA_Nub-bd_dom"/>
</dbReference>
<dbReference type="InterPro" id="IPR027417">
    <property type="entry name" value="P-loop_NTPase"/>
</dbReference>
<dbReference type="Gene3D" id="3.40.50.300">
    <property type="entry name" value="P-loop containing nucleotide triphosphate hydrolases"/>
    <property type="match status" value="1"/>
</dbReference>
<dbReference type="GO" id="GO:0009898">
    <property type="term" value="C:cytoplasmic side of plasma membrane"/>
    <property type="evidence" value="ECO:0007669"/>
    <property type="project" value="TreeGrafter"/>
</dbReference>
<dbReference type="InterPro" id="IPR050625">
    <property type="entry name" value="ParA/MinD_ATPase"/>
</dbReference>
<protein>
    <recommendedName>
        <fullName evidence="1">CobQ/CobB/MinD/ParA nucleotide binding domain-containing protein</fullName>
    </recommendedName>
</protein>
<dbReference type="SUPFAM" id="SSF52540">
    <property type="entry name" value="P-loop containing nucleoside triphosphate hydrolases"/>
    <property type="match status" value="1"/>
</dbReference>
<feature type="domain" description="CobQ/CobB/MinD/ParA nucleotide binding" evidence="1">
    <location>
        <begin position="25"/>
        <end position="244"/>
    </location>
</feature>
<dbReference type="GO" id="GO:0005524">
    <property type="term" value="F:ATP binding"/>
    <property type="evidence" value="ECO:0007669"/>
    <property type="project" value="TreeGrafter"/>
</dbReference>
<evidence type="ECO:0000259" key="1">
    <source>
        <dbReference type="Pfam" id="PF01656"/>
    </source>
</evidence>
<dbReference type="PANTHER" id="PTHR43384:SF7">
    <property type="entry name" value="CARBON-MONOXIDE DEHYDROGENASE ACCESSORY PROTEIN"/>
    <property type="match status" value="1"/>
</dbReference>
<dbReference type="GO" id="GO:0005829">
    <property type="term" value="C:cytosol"/>
    <property type="evidence" value="ECO:0007669"/>
    <property type="project" value="TreeGrafter"/>
</dbReference>
<dbReference type="Pfam" id="PF01656">
    <property type="entry name" value="CbiA"/>
    <property type="match status" value="1"/>
</dbReference>
<proteinExistence type="predicted"/>
<sequence>AIDEDFTTNGTERIEQESQEMADVIVSTGRGGTGKSTFSAMVSKYLAPPLLLIDVDPDQSLCDMLGVDLEREGVSTVSNLVSDVKKMGGLSSRLYFDELEASFHTNCVYRGEEFNLVTLGTKWAEGCYCLEDNSLKAIIPKLIKGYKSVVIDSPAGLEHLNRRVVSHINDLFVLSDPSLKSTKHVERMKRIIEEVKITYDYFYLIANYEFDEEAERYLRDLGEHYLGKIDYDANVKDYNLKGKSLWDLPEDSPACLSVKGLIGR</sequence>
<dbReference type="GO" id="GO:0051782">
    <property type="term" value="P:negative regulation of cell division"/>
    <property type="evidence" value="ECO:0007669"/>
    <property type="project" value="TreeGrafter"/>
</dbReference>
<accession>X0VCK9</accession>
<reference evidence="2" key="1">
    <citation type="journal article" date="2014" name="Front. Microbiol.">
        <title>High frequency of phylogenetically diverse reductive dehalogenase-homologous genes in deep subseafloor sedimentary metagenomes.</title>
        <authorList>
            <person name="Kawai M."/>
            <person name="Futagami T."/>
            <person name="Toyoda A."/>
            <person name="Takaki Y."/>
            <person name="Nishi S."/>
            <person name="Hori S."/>
            <person name="Arai W."/>
            <person name="Tsubouchi T."/>
            <person name="Morono Y."/>
            <person name="Uchiyama I."/>
            <person name="Ito T."/>
            <person name="Fujiyama A."/>
            <person name="Inagaki F."/>
            <person name="Takami H."/>
        </authorList>
    </citation>
    <scope>NUCLEOTIDE SEQUENCE</scope>
    <source>
        <strain evidence="2">Expedition CK06-06</strain>
    </source>
</reference>
<dbReference type="PIRSF" id="PIRSF005647">
    <property type="entry name" value="CooC"/>
    <property type="match status" value="1"/>
</dbReference>
<comment type="caution">
    <text evidence="2">The sequence shown here is derived from an EMBL/GenBank/DDBJ whole genome shotgun (WGS) entry which is preliminary data.</text>
</comment>
<feature type="non-terminal residue" evidence="2">
    <location>
        <position position="264"/>
    </location>
</feature>
<evidence type="ECO:0000313" key="2">
    <source>
        <dbReference type="EMBL" id="GAG08977.1"/>
    </source>
</evidence>
<dbReference type="PANTHER" id="PTHR43384">
    <property type="entry name" value="SEPTUM SITE-DETERMINING PROTEIN MIND HOMOLOG, CHLOROPLASTIC-RELATED"/>
    <property type="match status" value="1"/>
</dbReference>
<gene>
    <name evidence="2" type="ORF">S01H1_44637</name>
</gene>
<dbReference type="InterPro" id="IPR014433">
    <property type="entry name" value="CooC"/>
</dbReference>
<dbReference type="EMBL" id="BARS01028479">
    <property type="protein sequence ID" value="GAG08977.1"/>
    <property type="molecule type" value="Genomic_DNA"/>
</dbReference>
<dbReference type="GO" id="GO:0016887">
    <property type="term" value="F:ATP hydrolysis activity"/>
    <property type="evidence" value="ECO:0007669"/>
    <property type="project" value="TreeGrafter"/>
</dbReference>
<dbReference type="AlphaFoldDB" id="X0VCK9"/>